<sequence>MPVNKRSKYRGSRTCGGGTHKNRRGAGNRGGRGNAGVNAHHFVKAYLVRGPVFGKCGFKHYHEASITGDVLDIGEIDQIIPILVRTGAAQEEGDTVVFDAAVLGVEKVLGGGKVSHKMKITAAAFSQQAIAKIEAKGGHAMTS</sequence>
<dbReference type="InterPro" id="IPR036227">
    <property type="entry name" value="Ribosomal_uL15/eL18_sf"/>
</dbReference>
<evidence type="ECO:0000313" key="9">
    <source>
        <dbReference type="EMBL" id="PWR71006.1"/>
    </source>
</evidence>
<dbReference type="InterPro" id="IPR030878">
    <property type="entry name" value="Ribosomal_uL15"/>
</dbReference>
<dbReference type="EMBL" id="QGMY01000009">
    <property type="protein sequence ID" value="PWR71006.1"/>
    <property type="molecule type" value="Genomic_DNA"/>
</dbReference>
<evidence type="ECO:0000256" key="7">
    <source>
        <dbReference type="SAM" id="MobiDB-lite"/>
    </source>
</evidence>
<dbReference type="SUPFAM" id="SSF52080">
    <property type="entry name" value="Ribosomal proteins L15p and L18e"/>
    <property type="match status" value="1"/>
</dbReference>
<dbReference type="PROSITE" id="PS00475">
    <property type="entry name" value="RIBOSOMAL_L15"/>
    <property type="match status" value="1"/>
</dbReference>
<dbReference type="InterPro" id="IPR021131">
    <property type="entry name" value="Ribosomal_uL15/eL18"/>
</dbReference>
<dbReference type="GO" id="GO:0022625">
    <property type="term" value="C:cytosolic large ribosomal subunit"/>
    <property type="evidence" value="ECO:0007669"/>
    <property type="project" value="TreeGrafter"/>
</dbReference>
<dbReference type="HAMAP" id="MF_01341">
    <property type="entry name" value="Ribosomal_uL15"/>
    <property type="match status" value="1"/>
</dbReference>
<dbReference type="InterPro" id="IPR027386">
    <property type="entry name" value="Rbsml_uL15_N"/>
</dbReference>
<dbReference type="GO" id="GO:0006412">
    <property type="term" value="P:translation"/>
    <property type="evidence" value="ECO:0007669"/>
    <property type="project" value="UniProtKB-UniRule"/>
</dbReference>
<feature type="region of interest" description="Disordered" evidence="7">
    <location>
        <begin position="1"/>
        <end position="34"/>
    </location>
</feature>
<dbReference type="AlphaFoldDB" id="A0A2V2N046"/>
<keyword evidence="10" id="KW-1185">Reference proteome</keyword>
<dbReference type="GO" id="GO:0019843">
    <property type="term" value="F:rRNA binding"/>
    <property type="evidence" value="ECO:0007669"/>
    <property type="project" value="UniProtKB-UniRule"/>
</dbReference>
<dbReference type="PANTHER" id="PTHR11721:SF3">
    <property type="entry name" value="LARGE RIBOSOMAL SUBUNIT PROTEIN UL15"/>
    <property type="match status" value="1"/>
</dbReference>
<feature type="compositionally biased region" description="Basic residues" evidence="7">
    <location>
        <begin position="1"/>
        <end position="11"/>
    </location>
</feature>
<gene>
    <name evidence="5" type="primary">rpl15</name>
    <name evidence="9" type="ORF">DK846_13590</name>
</gene>
<keyword evidence="2 5" id="KW-0689">Ribosomal protein</keyword>
<keyword evidence="3 5" id="KW-0687">Ribonucleoprotein</keyword>
<comment type="function">
    <text evidence="5">Binds to the 23S rRNA.</text>
</comment>
<dbReference type="Gene3D" id="4.10.990.10">
    <property type="match status" value="1"/>
</dbReference>
<dbReference type="RefSeq" id="WP_109969500.1">
    <property type="nucleotide sequence ID" value="NZ_CP176093.1"/>
</dbReference>
<keyword evidence="5" id="KW-0699">rRNA-binding</keyword>
<keyword evidence="5" id="KW-0694">RNA-binding</keyword>
<dbReference type="GO" id="GO:0003735">
    <property type="term" value="F:structural constituent of ribosome"/>
    <property type="evidence" value="ECO:0007669"/>
    <property type="project" value="InterPro"/>
</dbReference>
<evidence type="ECO:0000256" key="1">
    <source>
        <dbReference type="ARBA" id="ARBA00007320"/>
    </source>
</evidence>
<dbReference type="Pfam" id="PF00828">
    <property type="entry name" value="Ribosomal_L27A"/>
    <property type="match status" value="1"/>
</dbReference>
<feature type="domain" description="Large ribosomal subunit protein uL15/eL18" evidence="8">
    <location>
        <begin position="71"/>
        <end position="140"/>
    </location>
</feature>
<evidence type="ECO:0000256" key="3">
    <source>
        <dbReference type="ARBA" id="ARBA00023274"/>
    </source>
</evidence>
<dbReference type="Gene3D" id="3.100.10.10">
    <property type="match status" value="1"/>
</dbReference>
<dbReference type="OrthoDB" id="9418at2157"/>
<evidence type="ECO:0000259" key="8">
    <source>
        <dbReference type="Pfam" id="PF00828"/>
    </source>
</evidence>
<dbReference type="PANTHER" id="PTHR11721">
    <property type="entry name" value="60S RIBOSOMAL PROTEIN L27A"/>
    <property type="match status" value="1"/>
</dbReference>
<comment type="caution">
    <text evidence="9">The sequence shown here is derived from an EMBL/GenBank/DDBJ whole genome shotgun (WGS) entry which is preliminary data.</text>
</comment>
<protein>
    <recommendedName>
        <fullName evidence="4 5">Large ribosomal subunit protein uL15</fullName>
    </recommendedName>
</protein>
<comment type="similarity">
    <text evidence="1 5 6">Belongs to the universal ribosomal protein uL15 family.</text>
</comment>
<evidence type="ECO:0000313" key="10">
    <source>
        <dbReference type="Proteomes" id="UP000245657"/>
    </source>
</evidence>
<evidence type="ECO:0000256" key="5">
    <source>
        <dbReference type="HAMAP-Rule" id="MF_01341"/>
    </source>
</evidence>
<comment type="subunit">
    <text evidence="5">Part of the 50S ribosomal subunit.</text>
</comment>
<accession>A0A2V2N046</accession>
<organism evidence="9 10">
    <name type="scientific">Methanospirillum lacunae</name>
    <dbReference type="NCBI Taxonomy" id="668570"/>
    <lineage>
        <taxon>Archaea</taxon>
        <taxon>Methanobacteriati</taxon>
        <taxon>Methanobacteriota</taxon>
        <taxon>Stenosarchaea group</taxon>
        <taxon>Methanomicrobia</taxon>
        <taxon>Methanomicrobiales</taxon>
        <taxon>Methanospirillaceae</taxon>
        <taxon>Methanospirillum</taxon>
    </lineage>
</organism>
<dbReference type="InterPro" id="IPR001196">
    <property type="entry name" value="Ribosomal_uL15_CS"/>
</dbReference>
<reference evidence="9 10" key="1">
    <citation type="submission" date="2018-05" db="EMBL/GenBank/DDBJ databases">
        <title>Draft genome of Methanospirillum lacunae Ki8-1.</title>
        <authorList>
            <person name="Dueholm M.S."/>
            <person name="Nielsen P.H."/>
            <person name="Bakmann L.F."/>
            <person name="Otzen D.E."/>
        </authorList>
    </citation>
    <scope>NUCLEOTIDE SEQUENCE [LARGE SCALE GENOMIC DNA]</scope>
    <source>
        <strain evidence="9 10">Ki8-1</strain>
    </source>
</reference>
<evidence type="ECO:0000256" key="6">
    <source>
        <dbReference type="RuleBase" id="RU003888"/>
    </source>
</evidence>
<name>A0A2V2N046_9EURY</name>
<dbReference type="GeneID" id="97547373"/>
<evidence type="ECO:0000256" key="2">
    <source>
        <dbReference type="ARBA" id="ARBA00022980"/>
    </source>
</evidence>
<evidence type="ECO:0000256" key="4">
    <source>
        <dbReference type="ARBA" id="ARBA00035200"/>
    </source>
</evidence>
<dbReference type="Proteomes" id="UP000245657">
    <property type="component" value="Unassembled WGS sequence"/>
</dbReference>
<proteinExistence type="inferred from homology"/>